<keyword evidence="3 5" id="KW-1133">Transmembrane helix</keyword>
<dbReference type="EMBL" id="GU226657">
    <property type="protein sequence ID" value="ADA67934.1"/>
    <property type="molecule type" value="mRNA"/>
</dbReference>
<dbReference type="PANTHER" id="PTHR31415">
    <property type="entry name" value="OS05G0367900 PROTEIN"/>
    <property type="match status" value="1"/>
</dbReference>
<reference evidence="7" key="1">
    <citation type="submission" date="2009-11" db="EMBL/GenBank/DDBJ databases">
        <title>Isolation of mRNA from Wolffia arrhiza with similarity to harpin-induced protein Hin1 from tobacco.</title>
        <authorList>
            <person name="Chang B."/>
            <person name="Qi H."/>
            <person name="Sanelli A."/>
            <person name="Mead J."/>
        </authorList>
    </citation>
    <scope>NUCLEOTIDE SEQUENCE</scope>
</reference>
<evidence type="ECO:0000256" key="3">
    <source>
        <dbReference type="ARBA" id="ARBA00022989"/>
    </source>
</evidence>
<evidence type="ECO:0000256" key="2">
    <source>
        <dbReference type="ARBA" id="ARBA00022692"/>
    </source>
</evidence>
<proteinExistence type="evidence at transcript level"/>
<name>D2KL30_WOLAR</name>
<protein>
    <submittedName>
        <fullName evidence="7">Putative harpin-induced protein 1</fullName>
    </submittedName>
</protein>
<evidence type="ECO:0000256" key="5">
    <source>
        <dbReference type="SAM" id="Phobius"/>
    </source>
</evidence>
<evidence type="ECO:0000256" key="1">
    <source>
        <dbReference type="ARBA" id="ARBA00004167"/>
    </source>
</evidence>
<dbReference type="Pfam" id="PF03168">
    <property type="entry name" value="LEA_2"/>
    <property type="match status" value="1"/>
</dbReference>
<keyword evidence="4 5" id="KW-0472">Membrane</keyword>
<dbReference type="AlphaFoldDB" id="D2KL30"/>
<dbReference type="GO" id="GO:0005886">
    <property type="term" value="C:plasma membrane"/>
    <property type="evidence" value="ECO:0007669"/>
    <property type="project" value="TreeGrafter"/>
</dbReference>
<dbReference type="InterPro" id="IPR004864">
    <property type="entry name" value="LEA_2"/>
</dbReference>
<sequence length="215" mass="24210">MEQEKPLPGVYYRPAIPPPQRKKPTRCLCCLFSTFLAVMLGLVILFAVLVLVLWLVFRPVYVEANVRTATLSQFNLTAISGENGLTYNLSAVVDLRNPNDRMGIYYDSVEATASYEGMRLGFSSLPHFYQATKNTTTLYPAMSGLSIISLSSSEFQTFELQRRAGSFDVTLELRCRIRFKLGSDFRTASTTMRVRCDMALPFGLPSRGSKCDVRW</sequence>
<accession>D2KL30</accession>
<dbReference type="GO" id="GO:0009506">
    <property type="term" value="C:plasmodesma"/>
    <property type="evidence" value="ECO:0007669"/>
    <property type="project" value="TreeGrafter"/>
</dbReference>
<evidence type="ECO:0000256" key="4">
    <source>
        <dbReference type="ARBA" id="ARBA00023136"/>
    </source>
</evidence>
<dbReference type="GO" id="GO:0098542">
    <property type="term" value="P:defense response to other organism"/>
    <property type="evidence" value="ECO:0007669"/>
    <property type="project" value="InterPro"/>
</dbReference>
<evidence type="ECO:0000313" key="7">
    <source>
        <dbReference type="EMBL" id="ADA67934.1"/>
    </source>
</evidence>
<evidence type="ECO:0000259" key="6">
    <source>
        <dbReference type="Pfam" id="PF03168"/>
    </source>
</evidence>
<keyword evidence="2 5" id="KW-0812">Transmembrane</keyword>
<feature type="domain" description="Late embryogenesis abundant protein LEA-2 subgroup" evidence="6">
    <location>
        <begin position="93"/>
        <end position="196"/>
    </location>
</feature>
<comment type="subcellular location">
    <subcellularLocation>
        <location evidence="1">Membrane</location>
        <topology evidence="1">Single-pass membrane protein</topology>
    </subcellularLocation>
</comment>
<feature type="transmembrane region" description="Helical" evidence="5">
    <location>
        <begin position="28"/>
        <end position="57"/>
    </location>
</feature>
<dbReference type="PANTHER" id="PTHR31415:SF4">
    <property type="entry name" value="NDR1_HIN1-LIKE PROTEIN 3"/>
    <property type="match status" value="1"/>
</dbReference>
<dbReference type="InterPro" id="IPR044839">
    <property type="entry name" value="NDR1-like"/>
</dbReference>
<organism evidence="7">
    <name type="scientific">Wolffia arrhiza</name>
    <name type="common">Rootless water-meal</name>
    <name type="synonym">Lemna arrhiza</name>
    <dbReference type="NCBI Taxonomy" id="161111"/>
    <lineage>
        <taxon>Eukaryota</taxon>
        <taxon>Viridiplantae</taxon>
        <taxon>Streptophyta</taxon>
        <taxon>Embryophyta</taxon>
        <taxon>Tracheophyta</taxon>
        <taxon>Spermatophyta</taxon>
        <taxon>Magnoliopsida</taxon>
        <taxon>Liliopsida</taxon>
        <taxon>Araceae</taxon>
        <taxon>Lemnoideae</taxon>
        <taxon>Wolffia</taxon>
    </lineage>
</organism>